<dbReference type="OrthoDB" id="11836at2157"/>
<dbReference type="Proteomes" id="UP000027153">
    <property type="component" value="Unassembled WGS sequence"/>
</dbReference>
<comment type="caution">
    <text evidence="2">The sequence shown here is derived from an EMBL/GenBank/DDBJ whole genome shotgun (WGS) entry which is preliminary data.</text>
</comment>
<protein>
    <recommendedName>
        <fullName evidence="1">EfeO-type cupredoxin-like domain-containing protein</fullName>
    </recommendedName>
</protein>
<gene>
    <name evidence="2" type="ORF">ANME2D_00531</name>
</gene>
<dbReference type="InterPro" id="IPR028096">
    <property type="entry name" value="EfeO_Cupredoxin"/>
</dbReference>
<evidence type="ECO:0000313" key="2">
    <source>
        <dbReference type="EMBL" id="KCZ73463.1"/>
    </source>
</evidence>
<evidence type="ECO:0000313" key="3">
    <source>
        <dbReference type="Proteomes" id="UP000027153"/>
    </source>
</evidence>
<dbReference type="InterPro" id="IPR008972">
    <property type="entry name" value="Cupredoxin"/>
</dbReference>
<sequence length="132" mass="14975" precursor="true">MVKIWVLCLSLLIAALSGCVYLETEPVTNTTVDQTPITTPEITPEFPISEPTTVYVEIKGSSFNPPEWRVIKNTTVIWKNMDSAQHIINVDDITSPPLDKRDTWNYTFNRTGTFEYSCSSHPFMPHGRIIVD</sequence>
<dbReference type="EMBL" id="JMIY01000001">
    <property type="protein sequence ID" value="KCZ73463.1"/>
    <property type="molecule type" value="Genomic_DNA"/>
</dbReference>
<dbReference type="Gene3D" id="2.60.40.420">
    <property type="entry name" value="Cupredoxins - blue copper proteins"/>
    <property type="match status" value="1"/>
</dbReference>
<feature type="domain" description="EfeO-type cupredoxin-like" evidence="1">
    <location>
        <begin position="50"/>
        <end position="131"/>
    </location>
</feature>
<dbReference type="AlphaFoldDB" id="A0A062VAF9"/>
<dbReference type="Pfam" id="PF13473">
    <property type="entry name" value="Cupredoxin_1"/>
    <property type="match status" value="1"/>
</dbReference>
<dbReference type="PANTHER" id="PTHR36507">
    <property type="entry name" value="BLL1555 PROTEIN"/>
    <property type="match status" value="1"/>
</dbReference>
<name>A0A062VAF9_9EURY</name>
<dbReference type="InterPro" id="IPR052721">
    <property type="entry name" value="ET_Amicyanin"/>
</dbReference>
<dbReference type="PANTHER" id="PTHR36507:SF1">
    <property type="entry name" value="BLL1555 PROTEIN"/>
    <property type="match status" value="1"/>
</dbReference>
<dbReference type="PROSITE" id="PS51257">
    <property type="entry name" value="PROKAR_LIPOPROTEIN"/>
    <property type="match status" value="1"/>
</dbReference>
<reference evidence="2 3" key="1">
    <citation type="journal article" date="2013" name="Nature">
        <title>Anaerobic oxidation of methane coupled to nitrate reduction in a novel archaeal lineage.</title>
        <authorList>
            <person name="Haroon M.F."/>
            <person name="Hu S."/>
            <person name="Shi Y."/>
            <person name="Imelfort M."/>
            <person name="Keller J."/>
            <person name="Hugenholtz P."/>
            <person name="Yuan Z."/>
            <person name="Tyson G.W."/>
        </authorList>
    </citation>
    <scope>NUCLEOTIDE SEQUENCE [LARGE SCALE GENOMIC DNA]</scope>
    <source>
        <strain evidence="2 3">ANME-2d</strain>
    </source>
</reference>
<evidence type="ECO:0000259" key="1">
    <source>
        <dbReference type="Pfam" id="PF13473"/>
    </source>
</evidence>
<organism evidence="2 3">
    <name type="scientific">Candidatus Methanoperedens nitratireducens</name>
    <dbReference type="NCBI Taxonomy" id="1392998"/>
    <lineage>
        <taxon>Archaea</taxon>
        <taxon>Methanobacteriati</taxon>
        <taxon>Methanobacteriota</taxon>
        <taxon>Stenosarchaea group</taxon>
        <taxon>Methanomicrobia</taxon>
        <taxon>Methanosarcinales</taxon>
        <taxon>ANME-2 cluster</taxon>
        <taxon>Candidatus Methanoperedentaceae</taxon>
        <taxon>Candidatus Methanoperedens</taxon>
    </lineage>
</organism>
<dbReference type="SUPFAM" id="SSF49503">
    <property type="entry name" value="Cupredoxins"/>
    <property type="match status" value="1"/>
</dbReference>
<proteinExistence type="predicted"/>
<keyword evidence="3" id="KW-1185">Reference proteome</keyword>
<dbReference type="RefSeq" id="WP_052368520.1">
    <property type="nucleotide sequence ID" value="NZ_JMIY01000001.1"/>
</dbReference>
<accession>A0A062VAF9</accession>